<keyword evidence="6" id="KW-1185">Reference proteome</keyword>
<dbReference type="InterPro" id="IPR044946">
    <property type="entry name" value="Restrct_endonuc_typeI_TRD_sf"/>
</dbReference>
<evidence type="ECO:0000256" key="2">
    <source>
        <dbReference type="ARBA" id="ARBA00022747"/>
    </source>
</evidence>
<dbReference type="GO" id="GO:0003677">
    <property type="term" value="F:DNA binding"/>
    <property type="evidence" value="ECO:0007669"/>
    <property type="project" value="UniProtKB-KW"/>
</dbReference>
<dbReference type="PANTHER" id="PTHR30408:SF12">
    <property type="entry name" value="TYPE I RESTRICTION ENZYME MJAVIII SPECIFICITY SUBUNIT"/>
    <property type="match status" value="1"/>
</dbReference>
<keyword evidence="2" id="KW-0680">Restriction system</keyword>
<dbReference type="PATRIC" id="fig|582680.6.peg.538"/>
<evidence type="ECO:0000313" key="5">
    <source>
        <dbReference type="EMBL" id="KJL35140.1"/>
    </source>
</evidence>
<dbReference type="SUPFAM" id="SSF116734">
    <property type="entry name" value="DNA methylase specificity domain"/>
    <property type="match status" value="2"/>
</dbReference>
<dbReference type="Gene3D" id="3.90.220.20">
    <property type="entry name" value="DNA methylase specificity domains"/>
    <property type="match status" value="2"/>
</dbReference>
<keyword evidence="3" id="KW-0238">DNA-binding</keyword>
<evidence type="ECO:0000313" key="6">
    <source>
        <dbReference type="Proteomes" id="UP000033740"/>
    </source>
</evidence>
<dbReference type="REBASE" id="115025">
    <property type="entry name" value="S.Msp176ORF522P"/>
</dbReference>
<reference evidence="5 6" key="1">
    <citation type="submission" date="2015-02" db="EMBL/GenBank/DDBJ databases">
        <title>Draft genome sequences of ten Microbacterium spp. with emphasis on heavy metal contaminated environments.</title>
        <authorList>
            <person name="Corretto E."/>
        </authorList>
    </citation>
    <scope>NUCLEOTIDE SEQUENCE [LARGE SCALE GENOMIC DNA]</scope>
    <source>
        <strain evidence="5 6">ARN176</strain>
    </source>
</reference>
<protein>
    <submittedName>
        <fullName evidence="5">EcoKI restriction-modification system protein HsdS</fullName>
    </submittedName>
</protein>
<dbReference type="PANTHER" id="PTHR30408">
    <property type="entry name" value="TYPE-1 RESTRICTION ENZYME ECOKI SPECIFICITY PROTEIN"/>
    <property type="match status" value="1"/>
</dbReference>
<feature type="domain" description="Type I restriction modification DNA specificity" evidence="4">
    <location>
        <begin position="229"/>
        <end position="368"/>
    </location>
</feature>
<evidence type="ECO:0000256" key="3">
    <source>
        <dbReference type="ARBA" id="ARBA00023125"/>
    </source>
</evidence>
<proteinExistence type="inferred from homology"/>
<dbReference type="Pfam" id="PF01420">
    <property type="entry name" value="Methylase_S"/>
    <property type="match status" value="1"/>
</dbReference>
<gene>
    <name evidence="5" type="ORF">RS86_00523</name>
</gene>
<sequence>MIRGPWSDGVPDTWDIRPLRSEFRRAKTLGDGTEELLSVYRDYGVIPKSSRDDNYNKPSEDMSKYQRVSAGDLVVNKMKAWQGSLGISAYDGIVSPAYFVFKATGHIDPRFGHYLLRSSEYAAHMAAISSGIRPNQWDLDPMQFAATPLLVPPSTQQRAIADYLDRETAQIDAFIAKNEQLIALLTERRVSSMVEAIGLHDTIPLKRLVQPTRPLTYGILQCGAPVEDGVPYIGPSDLPGEGESPDLSSLRRTTHEIASAYGRSVLTGGDIVVSIGPAFGRVGLISDDLSGANLTQDTVRVATVPGKIDANYLVWVLSSRIADDFWDYQILGATFRRLNLGTLGETPIPYPPLADQMRIADEVAQVVARIDDAIGVAQRTIELARERRVALISAAVTGKVDVGDAA</sequence>
<evidence type="ECO:0000259" key="4">
    <source>
        <dbReference type="Pfam" id="PF01420"/>
    </source>
</evidence>
<evidence type="ECO:0000256" key="1">
    <source>
        <dbReference type="ARBA" id="ARBA00010923"/>
    </source>
</evidence>
<dbReference type="CDD" id="cd17256">
    <property type="entry name" value="RMtype1_S_EcoJA65PI-TRD1-CR1_like"/>
    <property type="match status" value="1"/>
</dbReference>
<accession>A0A0F0LS82</accession>
<dbReference type="AlphaFoldDB" id="A0A0F0LS82"/>
<comment type="caution">
    <text evidence="5">The sequence shown here is derived from an EMBL/GenBank/DDBJ whole genome shotgun (WGS) entry which is preliminary data.</text>
</comment>
<name>A0A0F0LS82_9MICO</name>
<dbReference type="InterPro" id="IPR052021">
    <property type="entry name" value="Type-I_RS_S_subunit"/>
</dbReference>
<dbReference type="STRING" id="582680.RS86_00523"/>
<dbReference type="GO" id="GO:0009307">
    <property type="term" value="P:DNA restriction-modification system"/>
    <property type="evidence" value="ECO:0007669"/>
    <property type="project" value="UniProtKB-KW"/>
</dbReference>
<dbReference type="InterPro" id="IPR000055">
    <property type="entry name" value="Restrct_endonuc_typeI_TRD"/>
</dbReference>
<dbReference type="Proteomes" id="UP000033740">
    <property type="component" value="Unassembled WGS sequence"/>
</dbReference>
<dbReference type="EMBL" id="JYIX01000024">
    <property type="protein sequence ID" value="KJL35140.1"/>
    <property type="molecule type" value="Genomic_DNA"/>
</dbReference>
<comment type="similarity">
    <text evidence="1">Belongs to the type-I restriction system S methylase family.</text>
</comment>
<organism evidence="5 6">
    <name type="scientific">Microbacterium azadirachtae</name>
    <dbReference type="NCBI Taxonomy" id="582680"/>
    <lineage>
        <taxon>Bacteria</taxon>
        <taxon>Bacillati</taxon>
        <taxon>Actinomycetota</taxon>
        <taxon>Actinomycetes</taxon>
        <taxon>Micrococcales</taxon>
        <taxon>Microbacteriaceae</taxon>
        <taxon>Microbacterium</taxon>
    </lineage>
</organism>